<accession>A0A9W6WLK6</accession>
<feature type="domain" description="HTH La-type RNA-binding" evidence="4">
    <location>
        <begin position="235"/>
        <end position="326"/>
    </location>
</feature>
<feature type="region of interest" description="Disordered" evidence="3">
    <location>
        <begin position="190"/>
        <end position="234"/>
    </location>
</feature>
<dbReference type="GO" id="GO:0003723">
    <property type="term" value="F:RNA binding"/>
    <property type="evidence" value="ECO:0007669"/>
    <property type="project" value="UniProtKB-UniRule"/>
</dbReference>
<dbReference type="InterPro" id="IPR006630">
    <property type="entry name" value="La_HTH"/>
</dbReference>
<proteinExistence type="predicted"/>
<feature type="region of interest" description="Disordered" evidence="3">
    <location>
        <begin position="85"/>
        <end position="151"/>
    </location>
</feature>
<keyword evidence="6" id="KW-1185">Reference proteome</keyword>
<dbReference type="Proteomes" id="UP001165120">
    <property type="component" value="Unassembled WGS sequence"/>
</dbReference>
<feature type="compositionally biased region" description="Basic residues" evidence="3">
    <location>
        <begin position="135"/>
        <end position="147"/>
    </location>
</feature>
<evidence type="ECO:0000259" key="4">
    <source>
        <dbReference type="PROSITE" id="PS50961"/>
    </source>
</evidence>
<reference evidence="5" key="1">
    <citation type="submission" date="2023-04" db="EMBL/GenBank/DDBJ databases">
        <title>Candida boidinii NBRC 10035.</title>
        <authorList>
            <person name="Ichikawa N."/>
            <person name="Sato H."/>
            <person name="Tonouchi N."/>
        </authorList>
    </citation>
    <scope>NUCLEOTIDE SEQUENCE</scope>
    <source>
        <strain evidence="5">NBRC 10035</strain>
    </source>
</reference>
<dbReference type="SUPFAM" id="SSF46785">
    <property type="entry name" value="Winged helix' DNA-binding domain"/>
    <property type="match status" value="1"/>
</dbReference>
<dbReference type="PANTHER" id="PTHR22792:SF132">
    <property type="entry name" value="LA-RELATED PROTEIN 1"/>
    <property type="match status" value="1"/>
</dbReference>
<dbReference type="InterPro" id="IPR036390">
    <property type="entry name" value="WH_DNA-bd_sf"/>
</dbReference>
<dbReference type="InterPro" id="IPR045180">
    <property type="entry name" value="La_dom_prot"/>
</dbReference>
<dbReference type="PANTHER" id="PTHR22792">
    <property type="entry name" value="LUPUS LA PROTEIN-RELATED"/>
    <property type="match status" value="1"/>
</dbReference>
<feature type="compositionally biased region" description="Basic residues" evidence="3">
    <location>
        <begin position="214"/>
        <end position="224"/>
    </location>
</feature>
<dbReference type="CDD" id="cd07323">
    <property type="entry name" value="LAM"/>
    <property type="match status" value="1"/>
</dbReference>
<sequence length="328" mass="37634">MEQQLIHPLVHKQQQPPLKELLNLFLMVQLIKTHTQNGGVNGTTNSNNNNRRYSNPNGKANGGVGFVPYGNKQFVPYGKFIPNGNYNNNNNNNASTSNKSSSPSSNSTDGESSETTTSTTATANSNTQTNNGGQRHYHNNHHHHNNNRHNNNYGYVMQPYYTPMAYIPYPQYQLNGYGSIPMMTQNMNHSNNHHNNHHHGNNHHNNHHNNNTNNHHHNNHHNHNNQHNNQHHNNNQQNKYFLINLSRQIDYYFSKENLVKDIFLRKNMNDNGFLPLNVIANFYRVSALSFGNINSVIDSLKNCKNLVYGDIDGEYKVRAVFDPTFWST</sequence>
<evidence type="ECO:0000256" key="1">
    <source>
        <dbReference type="ARBA" id="ARBA00022884"/>
    </source>
</evidence>
<dbReference type="InterPro" id="IPR036388">
    <property type="entry name" value="WH-like_DNA-bd_sf"/>
</dbReference>
<protein>
    <submittedName>
        <fullName evidence="5">Unnamed protein product</fullName>
    </submittedName>
</protein>
<name>A0A9W6WLK6_CANBO</name>
<feature type="compositionally biased region" description="Low complexity" evidence="3">
    <location>
        <begin position="42"/>
        <end position="58"/>
    </location>
</feature>
<dbReference type="Pfam" id="PF05383">
    <property type="entry name" value="La"/>
    <property type="match status" value="1"/>
</dbReference>
<feature type="compositionally biased region" description="Low complexity" evidence="3">
    <location>
        <begin position="225"/>
        <end position="234"/>
    </location>
</feature>
<dbReference type="GO" id="GO:0005737">
    <property type="term" value="C:cytoplasm"/>
    <property type="evidence" value="ECO:0007669"/>
    <property type="project" value="UniProtKB-ARBA"/>
</dbReference>
<feature type="compositionally biased region" description="Low complexity" evidence="3">
    <location>
        <begin position="85"/>
        <end position="134"/>
    </location>
</feature>
<evidence type="ECO:0000256" key="2">
    <source>
        <dbReference type="PROSITE-ProRule" id="PRU00332"/>
    </source>
</evidence>
<dbReference type="SMART" id="SM00715">
    <property type="entry name" value="LA"/>
    <property type="match status" value="1"/>
</dbReference>
<feature type="region of interest" description="Disordered" evidence="3">
    <location>
        <begin position="36"/>
        <end position="60"/>
    </location>
</feature>
<evidence type="ECO:0000313" key="6">
    <source>
        <dbReference type="Proteomes" id="UP001165120"/>
    </source>
</evidence>
<dbReference type="AlphaFoldDB" id="A0A9W6WLK6"/>
<keyword evidence="1 2" id="KW-0694">RNA-binding</keyword>
<comment type="caution">
    <text evidence="5">The sequence shown here is derived from an EMBL/GenBank/DDBJ whole genome shotgun (WGS) entry which is preliminary data.</text>
</comment>
<dbReference type="EMBL" id="BSXN01004602">
    <property type="protein sequence ID" value="GME81536.1"/>
    <property type="molecule type" value="Genomic_DNA"/>
</dbReference>
<evidence type="ECO:0000313" key="5">
    <source>
        <dbReference type="EMBL" id="GME81536.1"/>
    </source>
</evidence>
<evidence type="ECO:0000256" key="3">
    <source>
        <dbReference type="SAM" id="MobiDB-lite"/>
    </source>
</evidence>
<feature type="compositionally biased region" description="Basic residues" evidence="3">
    <location>
        <begin position="191"/>
        <end position="207"/>
    </location>
</feature>
<organism evidence="5 6">
    <name type="scientific">Candida boidinii</name>
    <name type="common">Yeast</name>
    <dbReference type="NCBI Taxonomy" id="5477"/>
    <lineage>
        <taxon>Eukaryota</taxon>
        <taxon>Fungi</taxon>
        <taxon>Dikarya</taxon>
        <taxon>Ascomycota</taxon>
        <taxon>Saccharomycotina</taxon>
        <taxon>Pichiomycetes</taxon>
        <taxon>Pichiales</taxon>
        <taxon>Pichiaceae</taxon>
        <taxon>Ogataea</taxon>
        <taxon>Ogataea/Candida clade</taxon>
    </lineage>
</organism>
<gene>
    <name evidence="5" type="ORF">Cboi02_000660600</name>
</gene>
<dbReference type="Gene3D" id="1.10.10.10">
    <property type="entry name" value="Winged helix-like DNA-binding domain superfamily/Winged helix DNA-binding domain"/>
    <property type="match status" value="1"/>
</dbReference>
<dbReference type="PROSITE" id="PS50961">
    <property type="entry name" value="HTH_LA"/>
    <property type="match status" value="1"/>
</dbReference>